<dbReference type="EC" id="3.7.1.2" evidence="4"/>
<keyword evidence="8" id="KW-0460">Magnesium</keyword>
<dbReference type="PANTHER" id="PTHR43069:SF2">
    <property type="entry name" value="FUMARYLACETOACETASE"/>
    <property type="match status" value="1"/>
</dbReference>
<keyword evidence="15" id="KW-1185">Reference proteome</keyword>
<dbReference type="Proteomes" id="UP001500908">
    <property type="component" value="Unassembled WGS sequence"/>
</dbReference>
<dbReference type="Gene3D" id="2.30.30.230">
    <property type="entry name" value="Fumarylacetoacetase, N-terminal domain"/>
    <property type="match status" value="1"/>
</dbReference>
<feature type="region of interest" description="Disordered" evidence="11">
    <location>
        <begin position="154"/>
        <end position="177"/>
    </location>
</feature>
<evidence type="ECO:0000256" key="8">
    <source>
        <dbReference type="ARBA" id="ARBA00022842"/>
    </source>
</evidence>
<evidence type="ECO:0000313" key="15">
    <source>
        <dbReference type="Proteomes" id="UP001500908"/>
    </source>
</evidence>
<organism evidence="14 15">
    <name type="scientific">Salinactinospora qingdaonensis</name>
    <dbReference type="NCBI Taxonomy" id="702744"/>
    <lineage>
        <taxon>Bacteria</taxon>
        <taxon>Bacillati</taxon>
        <taxon>Actinomycetota</taxon>
        <taxon>Actinomycetes</taxon>
        <taxon>Streptosporangiales</taxon>
        <taxon>Nocardiopsidaceae</taxon>
        <taxon>Salinactinospora</taxon>
    </lineage>
</organism>
<sequence>MTWLNLPPDSPFGVANLPYGVFSVDGNNPRAGVRIGDAVLDLAATLDDPVFAQPSLNVFMAQGPTRWREVRARLSDLLTDERHRATVEPALFELSRVRLRLPFTVADYVNFDASEHHARTMGRMLLPDAEPLPANWRHLPMGYYSRSGTVVVSGTPVTRPQGQRKAPDETEPSFGPSRRLDFEAEVGFVVGTGSHPGRRVPIEDFREHVFGVCLVNDWAARDIQEWERVPLGPFLGTSFATSVSPWVVPLEALEQARVAAPPRDPHPLDYLRDTEEWGLDLELEIRLNGHVLSRPPFAAMYWTPSQLLAHLTGNGASIGTGDLYASGAVSGPDRDQRGSLAELSWNGAEPVELPDGTTRGFLADGDEVTITATAPGPAGSRIGFGAVTGQIMPAASPAGWPAPRS</sequence>
<dbReference type="InterPro" id="IPR036663">
    <property type="entry name" value="Fumarylacetoacetase_C_sf"/>
</dbReference>
<dbReference type="RefSeq" id="WP_344973351.1">
    <property type="nucleotide sequence ID" value="NZ_BAABDD010000018.1"/>
</dbReference>
<evidence type="ECO:0000256" key="2">
    <source>
        <dbReference type="ARBA" id="ARBA00001946"/>
    </source>
</evidence>
<comment type="pathway">
    <text evidence="3">Amino-acid degradation; L-phenylalanine degradation; acetoacetate and fumarate from L-phenylalanine: step 6/6.</text>
</comment>
<keyword evidence="7" id="KW-0106">Calcium</keyword>
<dbReference type="Gene3D" id="3.90.850.10">
    <property type="entry name" value="Fumarylacetoacetase-like, C-terminal domain"/>
    <property type="match status" value="1"/>
</dbReference>
<accession>A0ABP7G4W1</accession>
<evidence type="ECO:0000256" key="1">
    <source>
        <dbReference type="ARBA" id="ARBA00001913"/>
    </source>
</evidence>
<dbReference type="NCBIfam" id="TIGR01266">
    <property type="entry name" value="fum_ac_acetase"/>
    <property type="match status" value="1"/>
</dbReference>
<comment type="cofactor">
    <cofactor evidence="1">
        <name>Ca(2+)</name>
        <dbReference type="ChEBI" id="CHEBI:29108"/>
    </cofactor>
</comment>
<dbReference type="Pfam" id="PF09298">
    <property type="entry name" value="FAA_hydrolase_N"/>
    <property type="match status" value="1"/>
</dbReference>
<reference evidence="15" key="1">
    <citation type="journal article" date="2019" name="Int. J. Syst. Evol. Microbiol.">
        <title>The Global Catalogue of Microorganisms (GCM) 10K type strain sequencing project: providing services to taxonomists for standard genome sequencing and annotation.</title>
        <authorList>
            <consortium name="The Broad Institute Genomics Platform"/>
            <consortium name="The Broad Institute Genome Sequencing Center for Infectious Disease"/>
            <person name="Wu L."/>
            <person name="Ma J."/>
        </authorList>
    </citation>
    <scope>NUCLEOTIDE SEQUENCE [LARGE SCALE GENOMIC DNA]</scope>
    <source>
        <strain evidence="15">JCM 17137</strain>
    </source>
</reference>
<protein>
    <recommendedName>
        <fullName evidence="4">fumarylacetoacetase</fullName>
        <ecNumber evidence="4">3.7.1.2</ecNumber>
    </recommendedName>
</protein>
<dbReference type="InterPro" id="IPR005959">
    <property type="entry name" value="Fumarylacetoacetase"/>
</dbReference>
<dbReference type="SUPFAM" id="SSF56529">
    <property type="entry name" value="FAH"/>
    <property type="match status" value="1"/>
</dbReference>
<proteinExistence type="predicted"/>
<dbReference type="EMBL" id="BAABDD010000018">
    <property type="protein sequence ID" value="GAA3753845.1"/>
    <property type="molecule type" value="Genomic_DNA"/>
</dbReference>
<evidence type="ECO:0000259" key="13">
    <source>
        <dbReference type="Pfam" id="PF09298"/>
    </source>
</evidence>
<comment type="caution">
    <text evidence="14">The sequence shown here is derived from an EMBL/GenBank/DDBJ whole genome shotgun (WGS) entry which is preliminary data.</text>
</comment>
<keyword evidence="9" id="KW-0828">Tyrosine catabolism</keyword>
<feature type="domain" description="Fumarylacetoacetase-like C-terminal" evidence="12">
    <location>
        <begin position="112"/>
        <end position="382"/>
    </location>
</feature>
<dbReference type="InterPro" id="IPR036462">
    <property type="entry name" value="Fumarylacetoacetase_N_sf"/>
</dbReference>
<evidence type="ECO:0000256" key="4">
    <source>
        <dbReference type="ARBA" id="ARBA00012094"/>
    </source>
</evidence>
<evidence type="ECO:0000256" key="10">
    <source>
        <dbReference type="ARBA" id="ARBA00023232"/>
    </source>
</evidence>
<keyword evidence="10" id="KW-0585">Phenylalanine catabolism</keyword>
<evidence type="ECO:0000313" key="14">
    <source>
        <dbReference type="EMBL" id="GAA3753845.1"/>
    </source>
</evidence>
<evidence type="ECO:0000256" key="7">
    <source>
        <dbReference type="ARBA" id="ARBA00022837"/>
    </source>
</evidence>
<dbReference type="InterPro" id="IPR011234">
    <property type="entry name" value="Fumarylacetoacetase-like_C"/>
</dbReference>
<evidence type="ECO:0000256" key="5">
    <source>
        <dbReference type="ARBA" id="ARBA00022723"/>
    </source>
</evidence>
<evidence type="ECO:0000256" key="6">
    <source>
        <dbReference type="ARBA" id="ARBA00022801"/>
    </source>
</evidence>
<evidence type="ECO:0000256" key="9">
    <source>
        <dbReference type="ARBA" id="ARBA00022878"/>
    </source>
</evidence>
<dbReference type="Pfam" id="PF01557">
    <property type="entry name" value="FAA_hydrolase"/>
    <property type="match status" value="1"/>
</dbReference>
<feature type="domain" description="Fumarylacetoacetase N-terminal" evidence="13">
    <location>
        <begin position="15"/>
        <end position="102"/>
    </location>
</feature>
<evidence type="ECO:0000256" key="3">
    <source>
        <dbReference type="ARBA" id="ARBA00004782"/>
    </source>
</evidence>
<name>A0ABP7G4W1_9ACTN</name>
<evidence type="ECO:0000259" key="12">
    <source>
        <dbReference type="Pfam" id="PF01557"/>
    </source>
</evidence>
<dbReference type="PANTHER" id="PTHR43069">
    <property type="entry name" value="FUMARYLACETOACETASE"/>
    <property type="match status" value="1"/>
</dbReference>
<keyword evidence="6" id="KW-0378">Hydrolase</keyword>
<keyword evidence="5" id="KW-0479">Metal-binding</keyword>
<evidence type="ECO:0000256" key="11">
    <source>
        <dbReference type="SAM" id="MobiDB-lite"/>
    </source>
</evidence>
<dbReference type="SUPFAM" id="SSF63433">
    <property type="entry name" value="Fumarylacetoacetate hydrolase, FAH, N-terminal domain"/>
    <property type="match status" value="1"/>
</dbReference>
<dbReference type="InterPro" id="IPR015377">
    <property type="entry name" value="Fumarylacetoacetase_N"/>
</dbReference>
<comment type="cofactor">
    <cofactor evidence="2">
        <name>Mg(2+)</name>
        <dbReference type="ChEBI" id="CHEBI:18420"/>
    </cofactor>
</comment>
<gene>
    <name evidence="14" type="primary">fahA_2</name>
    <name evidence="14" type="ORF">GCM10022402_35710</name>
</gene>